<gene>
    <name evidence="1" type="ORF">SteCoe_30711</name>
</gene>
<dbReference type="EMBL" id="MPUH01001018">
    <property type="protein sequence ID" value="OMJ71145.1"/>
    <property type="molecule type" value="Genomic_DNA"/>
</dbReference>
<dbReference type="AlphaFoldDB" id="A0A1R2B386"/>
<comment type="caution">
    <text evidence="1">The sequence shown here is derived from an EMBL/GenBank/DDBJ whole genome shotgun (WGS) entry which is preliminary data.</text>
</comment>
<protein>
    <recommendedName>
        <fullName evidence="3">START domain-containing protein</fullName>
    </recommendedName>
</protein>
<organism evidence="1 2">
    <name type="scientific">Stentor coeruleus</name>
    <dbReference type="NCBI Taxonomy" id="5963"/>
    <lineage>
        <taxon>Eukaryota</taxon>
        <taxon>Sar</taxon>
        <taxon>Alveolata</taxon>
        <taxon>Ciliophora</taxon>
        <taxon>Postciliodesmatophora</taxon>
        <taxon>Heterotrichea</taxon>
        <taxon>Heterotrichida</taxon>
        <taxon>Stentoridae</taxon>
        <taxon>Stentor</taxon>
    </lineage>
</organism>
<reference evidence="1 2" key="1">
    <citation type="submission" date="2016-11" db="EMBL/GenBank/DDBJ databases">
        <title>The macronuclear genome of Stentor coeruleus: a giant cell with tiny introns.</title>
        <authorList>
            <person name="Slabodnick M."/>
            <person name="Ruby J.G."/>
            <person name="Reiff S.B."/>
            <person name="Swart E.C."/>
            <person name="Gosai S."/>
            <person name="Prabakaran S."/>
            <person name="Witkowska E."/>
            <person name="Larue G.E."/>
            <person name="Fisher S."/>
            <person name="Freeman R.M."/>
            <person name="Gunawardena J."/>
            <person name="Chu W."/>
            <person name="Stover N.A."/>
            <person name="Gregory B.D."/>
            <person name="Nowacki M."/>
            <person name="Derisi J."/>
            <person name="Roy S.W."/>
            <person name="Marshall W.F."/>
            <person name="Sood P."/>
        </authorList>
    </citation>
    <scope>NUCLEOTIDE SEQUENCE [LARGE SCALE GENOMIC DNA]</scope>
    <source>
        <strain evidence="1">WM001</strain>
    </source>
</reference>
<sequence>MAINMQSVIPILEQFSQAFYLDDFQSLFALDDEIQSILKKSPNVFGLINSNQEYRKYHEDALFYEESLAHIFNSEWDLVSESNDIKVESHYSGADFYTKASVLIGSNVVRTLTVLNEVDLLSSWIHALSQVQVLAAPAKFKKLMKYQFWFPWPLTNRECLLEFSAYPVAEKQGMLIIMRTPYDKYLNFDLPPENLETVRMSVPIGCLFIQYISQDITKVSILVQANASLMSYTLLLEWLLNFGKKQIMYFVMDSLRQTVLAFEGSEYENRIRDKPDFYNFLQTVLKKDAAID</sequence>
<name>A0A1R2B386_9CILI</name>
<dbReference type="Proteomes" id="UP000187209">
    <property type="component" value="Unassembled WGS sequence"/>
</dbReference>
<dbReference type="InterPro" id="IPR023393">
    <property type="entry name" value="START-like_dom_sf"/>
</dbReference>
<evidence type="ECO:0000313" key="2">
    <source>
        <dbReference type="Proteomes" id="UP000187209"/>
    </source>
</evidence>
<keyword evidence="2" id="KW-1185">Reference proteome</keyword>
<dbReference type="OrthoDB" id="319826at2759"/>
<dbReference type="SUPFAM" id="SSF55961">
    <property type="entry name" value="Bet v1-like"/>
    <property type="match status" value="1"/>
</dbReference>
<proteinExistence type="predicted"/>
<evidence type="ECO:0000313" key="1">
    <source>
        <dbReference type="EMBL" id="OMJ71145.1"/>
    </source>
</evidence>
<accession>A0A1R2B386</accession>
<evidence type="ECO:0008006" key="3">
    <source>
        <dbReference type="Google" id="ProtNLM"/>
    </source>
</evidence>
<dbReference type="Gene3D" id="3.30.530.20">
    <property type="match status" value="1"/>
</dbReference>